<comment type="subcellular location">
    <subcellularLocation>
        <location evidence="4">Cytoplasm</location>
    </subcellularLocation>
</comment>
<evidence type="ECO:0000313" key="8">
    <source>
        <dbReference type="Proteomes" id="UP000615755"/>
    </source>
</evidence>
<keyword evidence="8" id="KW-1185">Reference proteome</keyword>
<keyword evidence="1 4" id="KW-0963">Cytoplasm</keyword>
<dbReference type="InterPro" id="IPR007471">
    <property type="entry name" value="N-end_Aminoacyl_Trfase_N"/>
</dbReference>
<comment type="catalytic activity">
    <reaction evidence="4">
        <text>N-terminal L-glutamyl-[protein] + L-leucyl-tRNA(Leu) = N-terminal L-leucyl-L-glutamyl-[protein] + tRNA(Leu) + H(+)</text>
        <dbReference type="Rhea" id="RHEA:50412"/>
        <dbReference type="Rhea" id="RHEA-COMP:9613"/>
        <dbReference type="Rhea" id="RHEA-COMP:9622"/>
        <dbReference type="Rhea" id="RHEA-COMP:12664"/>
        <dbReference type="Rhea" id="RHEA-COMP:12668"/>
        <dbReference type="ChEBI" id="CHEBI:15378"/>
        <dbReference type="ChEBI" id="CHEBI:64721"/>
        <dbReference type="ChEBI" id="CHEBI:78442"/>
        <dbReference type="ChEBI" id="CHEBI:78494"/>
        <dbReference type="ChEBI" id="CHEBI:133041"/>
        <dbReference type="EC" id="2.3.2.29"/>
    </reaction>
</comment>
<dbReference type="NCBIfam" id="NF002345">
    <property type="entry name" value="PRK01305.2-2"/>
    <property type="match status" value="1"/>
</dbReference>
<keyword evidence="2 4" id="KW-0808">Transferase</keyword>
<dbReference type="PANTHER" id="PTHR21367:SF1">
    <property type="entry name" value="ARGINYL-TRNA--PROTEIN TRANSFERASE 1"/>
    <property type="match status" value="1"/>
</dbReference>
<evidence type="ECO:0000256" key="1">
    <source>
        <dbReference type="ARBA" id="ARBA00022490"/>
    </source>
</evidence>
<comment type="caution">
    <text evidence="7">The sequence shown here is derived from an EMBL/GenBank/DDBJ whole genome shotgun (WGS) entry which is preliminary data.</text>
</comment>
<dbReference type="InterPro" id="IPR007472">
    <property type="entry name" value="N-end_Aminoacyl_Trfase_C"/>
</dbReference>
<comment type="similarity">
    <text evidence="4">Belongs to the R-transferase family. Bpt subfamily.</text>
</comment>
<evidence type="ECO:0000256" key="3">
    <source>
        <dbReference type="ARBA" id="ARBA00023315"/>
    </source>
</evidence>
<evidence type="ECO:0000259" key="6">
    <source>
        <dbReference type="Pfam" id="PF04377"/>
    </source>
</evidence>
<dbReference type="NCBIfam" id="NF002342">
    <property type="entry name" value="PRK01305.1-3"/>
    <property type="match status" value="1"/>
</dbReference>
<dbReference type="InterPro" id="IPR030700">
    <property type="entry name" value="N-end_Aminoacyl_Trfase"/>
</dbReference>
<accession>A0ABR9EBW7</accession>
<dbReference type="GO" id="GO:0016740">
    <property type="term" value="F:transferase activity"/>
    <property type="evidence" value="ECO:0007669"/>
    <property type="project" value="UniProtKB-KW"/>
</dbReference>
<proteinExistence type="inferred from homology"/>
<dbReference type="PANTHER" id="PTHR21367">
    <property type="entry name" value="ARGININE-TRNA-PROTEIN TRANSFERASE 1"/>
    <property type="match status" value="1"/>
</dbReference>
<keyword evidence="3 4" id="KW-0012">Acyltransferase</keyword>
<dbReference type="EC" id="2.3.2.29" evidence="4"/>
<gene>
    <name evidence="7" type="primary">ate1</name>
    <name evidence="4" type="synonym">bpt</name>
    <name evidence="7" type="ORF">PAUR_a2058</name>
</gene>
<sequence length="245" mass="29135">MTEHFPSKIGLSQQFSCSYLPEQQEQLLVILDHNCYTPERFEGLLELGFRRSGDQIYRPHCPKCNACQSLRLPTYDFMQSKSQKRKWNKLNNEFSIVESHEERPNYYPLYEKYISLRHQDGSMFPPNHLQYESFLFCRWLPITFIELWHFDKLVAVAVTDTMPNSLSAIYTFFDPDYESYSLGTVMILAQIDYAQRAKKQYLYLGYQIDSCKKMKYKSHYKPAQRFINDIWVNSDTNTTKKTAKK</sequence>
<dbReference type="Pfam" id="PF04377">
    <property type="entry name" value="ATE_C"/>
    <property type="match status" value="1"/>
</dbReference>
<evidence type="ECO:0000256" key="2">
    <source>
        <dbReference type="ARBA" id="ARBA00022679"/>
    </source>
</evidence>
<reference evidence="7 8" key="1">
    <citation type="submission" date="2015-03" db="EMBL/GenBank/DDBJ databases">
        <title>Genome sequence of Pseudoalteromonas aurantia.</title>
        <authorList>
            <person name="Xie B.-B."/>
            <person name="Rong J.-C."/>
            <person name="Qin Q.-L."/>
            <person name="Zhang Y.-Z."/>
        </authorList>
    </citation>
    <scope>NUCLEOTIDE SEQUENCE [LARGE SCALE GENOMIC DNA]</scope>
    <source>
        <strain evidence="7 8">208</strain>
    </source>
</reference>
<feature type="domain" description="N-end rule aminoacyl transferase C-terminal" evidence="6">
    <location>
        <begin position="106"/>
        <end position="225"/>
    </location>
</feature>
<dbReference type="SUPFAM" id="SSF55729">
    <property type="entry name" value="Acyl-CoA N-acyltransferases (Nat)"/>
    <property type="match status" value="1"/>
</dbReference>
<protein>
    <recommendedName>
        <fullName evidence="4">Aspartate/glutamate leucyltransferase</fullName>
        <ecNumber evidence="4">2.3.2.29</ecNumber>
    </recommendedName>
</protein>
<comment type="catalytic activity">
    <reaction evidence="4">
        <text>N-terminal L-aspartyl-[protein] + L-leucyl-tRNA(Leu) = N-terminal L-leucyl-L-aspartyl-[protein] + tRNA(Leu) + H(+)</text>
        <dbReference type="Rhea" id="RHEA:50420"/>
        <dbReference type="Rhea" id="RHEA-COMP:9613"/>
        <dbReference type="Rhea" id="RHEA-COMP:9622"/>
        <dbReference type="Rhea" id="RHEA-COMP:12669"/>
        <dbReference type="Rhea" id="RHEA-COMP:12674"/>
        <dbReference type="ChEBI" id="CHEBI:15378"/>
        <dbReference type="ChEBI" id="CHEBI:64720"/>
        <dbReference type="ChEBI" id="CHEBI:78442"/>
        <dbReference type="ChEBI" id="CHEBI:78494"/>
        <dbReference type="ChEBI" id="CHEBI:133042"/>
        <dbReference type="EC" id="2.3.2.29"/>
    </reaction>
</comment>
<dbReference type="HAMAP" id="MF_00689">
    <property type="entry name" value="Bpt"/>
    <property type="match status" value="1"/>
</dbReference>
<feature type="domain" description="N-end aminoacyl transferase N-terminal" evidence="5">
    <location>
        <begin position="16"/>
        <end position="85"/>
    </location>
</feature>
<organism evidence="7 8">
    <name type="scientific">Pseudoalteromonas aurantia 208</name>
    <dbReference type="NCBI Taxonomy" id="1314867"/>
    <lineage>
        <taxon>Bacteria</taxon>
        <taxon>Pseudomonadati</taxon>
        <taxon>Pseudomonadota</taxon>
        <taxon>Gammaproteobacteria</taxon>
        <taxon>Alteromonadales</taxon>
        <taxon>Pseudoalteromonadaceae</taxon>
        <taxon>Pseudoalteromonas</taxon>
    </lineage>
</organism>
<evidence type="ECO:0000313" key="7">
    <source>
        <dbReference type="EMBL" id="MBE0368454.1"/>
    </source>
</evidence>
<evidence type="ECO:0000256" key="4">
    <source>
        <dbReference type="HAMAP-Rule" id="MF_00689"/>
    </source>
</evidence>
<dbReference type="Proteomes" id="UP000615755">
    <property type="component" value="Unassembled WGS sequence"/>
</dbReference>
<dbReference type="InterPro" id="IPR016181">
    <property type="entry name" value="Acyl_CoA_acyltransferase"/>
</dbReference>
<dbReference type="NCBIfam" id="NF002346">
    <property type="entry name" value="PRK01305.2-3"/>
    <property type="match status" value="1"/>
</dbReference>
<comment type="function">
    <text evidence="4">Functions in the N-end rule pathway of protein degradation where it conjugates Leu from its aminoacyl-tRNA to the N-termini of proteins containing an N-terminal aspartate or glutamate.</text>
</comment>
<dbReference type="PIRSF" id="PIRSF037208">
    <property type="entry name" value="ATE_pro_prd"/>
    <property type="match status" value="1"/>
</dbReference>
<dbReference type="EMBL" id="AQGV01000012">
    <property type="protein sequence ID" value="MBE0368454.1"/>
    <property type="molecule type" value="Genomic_DNA"/>
</dbReference>
<dbReference type="RefSeq" id="WP_192507733.1">
    <property type="nucleotide sequence ID" value="NZ_AQGV01000012.1"/>
</dbReference>
<evidence type="ECO:0000259" key="5">
    <source>
        <dbReference type="Pfam" id="PF04376"/>
    </source>
</evidence>
<dbReference type="InterPro" id="IPR017138">
    <property type="entry name" value="Asp_Glu_LeuTrfase"/>
</dbReference>
<dbReference type="Pfam" id="PF04376">
    <property type="entry name" value="ATE_N"/>
    <property type="match status" value="1"/>
</dbReference>
<name>A0ABR9EBW7_9GAMM</name>